<comment type="caution">
    <text evidence="1">The sequence shown here is derived from an EMBL/GenBank/DDBJ whole genome shotgun (WGS) entry which is preliminary data.</text>
</comment>
<dbReference type="Proteomes" id="UP000798662">
    <property type="component" value="Chromosome 1"/>
</dbReference>
<keyword evidence="2" id="KW-1185">Reference proteome</keyword>
<sequence length="328" mass="31219">MSIRWHVHQSSMMPSDSTRATPAPSVAGGGMASSPAFLPAPILGGPAGRRYGGGGGGGGGSGGGGLTRCRPSQSLVVSATAGAPRGGGGGAPRPARADAVTAGAAAGLSPRAEALIARQREAPLFDPARLTAAAADDGDGGRPSSSSSSLGATASAAQAAGRFLTDDELRAAAASAATAAAAATLRDSVDGVIAAARAAVGAAHPGIFDAGGELHPPFRAAACWRDFWHFVRVATYAVAAGGAAGDGGDGGGGGGGGGGWTSDAGAAAMADLYAEMAVPLPAMVTGVRALGAEARAVVGTAEGEGGGEGVAAVDAAFGHLVARLESFV</sequence>
<proteinExistence type="predicted"/>
<gene>
    <name evidence="1" type="ORF">I4F81_001197</name>
</gene>
<evidence type="ECO:0000313" key="2">
    <source>
        <dbReference type="Proteomes" id="UP000798662"/>
    </source>
</evidence>
<protein>
    <submittedName>
        <fullName evidence="1">Uncharacterized protein</fullName>
    </submittedName>
</protein>
<reference evidence="1" key="1">
    <citation type="submission" date="2019-11" db="EMBL/GenBank/DDBJ databases">
        <title>Nori genome reveals adaptations in red seaweeds to the harsh intertidal environment.</title>
        <authorList>
            <person name="Wang D."/>
            <person name="Mao Y."/>
        </authorList>
    </citation>
    <scope>NUCLEOTIDE SEQUENCE</scope>
    <source>
        <tissue evidence="1">Gametophyte</tissue>
    </source>
</reference>
<name>A0ACC3BLH0_PYRYE</name>
<accession>A0ACC3BLH0</accession>
<organism evidence="1 2">
    <name type="scientific">Pyropia yezoensis</name>
    <name type="common">Susabi-nori</name>
    <name type="synonym">Porphyra yezoensis</name>
    <dbReference type="NCBI Taxonomy" id="2788"/>
    <lineage>
        <taxon>Eukaryota</taxon>
        <taxon>Rhodophyta</taxon>
        <taxon>Bangiophyceae</taxon>
        <taxon>Bangiales</taxon>
        <taxon>Bangiaceae</taxon>
        <taxon>Pyropia</taxon>
    </lineage>
</organism>
<dbReference type="EMBL" id="CM020618">
    <property type="protein sequence ID" value="KAK1858596.1"/>
    <property type="molecule type" value="Genomic_DNA"/>
</dbReference>
<evidence type="ECO:0000313" key="1">
    <source>
        <dbReference type="EMBL" id="KAK1858596.1"/>
    </source>
</evidence>